<feature type="compositionally biased region" description="Acidic residues" evidence="6">
    <location>
        <begin position="444"/>
        <end position="462"/>
    </location>
</feature>
<dbReference type="InterPro" id="IPR011993">
    <property type="entry name" value="PH-like_dom_sf"/>
</dbReference>
<feature type="compositionally biased region" description="Basic residues" evidence="6">
    <location>
        <begin position="247"/>
        <end position="258"/>
    </location>
</feature>
<dbReference type="SMART" id="SM00233">
    <property type="entry name" value="PH"/>
    <property type="match status" value="2"/>
</dbReference>
<dbReference type="PANTHER" id="PTHR14338:SF7">
    <property type="entry name" value="PH DOMAIN-CONTAINING PROTEIN"/>
    <property type="match status" value="1"/>
</dbReference>
<dbReference type="GO" id="GO:0005737">
    <property type="term" value="C:cytoplasm"/>
    <property type="evidence" value="ECO:0007669"/>
    <property type="project" value="UniProtKB-SubCell"/>
</dbReference>
<feature type="compositionally biased region" description="Polar residues" evidence="6">
    <location>
        <begin position="317"/>
        <end position="330"/>
    </location>
</feature>
<feature type="compositionally biased region" description="Polar residues" evidence="6">
    <location>
        <begin position="19"/>
        <end position="29"/>
    </location>
</feature>
<evidence type="ECO:0000256" key="1">
    <source>
        <dbReference type="ARBA" id="ARBA00004496"/>
    </source>
</evidence>
<dbReference type="SUPFAM" id="SSF50729">
    <property type="entry name" value="PH domain-like"/>
    <property type="match status" value="1"/>
</dbReference>
<dbReference type="Proteomes" id="UP000007110">
    <property type="component" value="Unassembled WGS sequence"/>
</dbReference>
<organism evidence="8 9">
    <name type="scientific">Strongylocentrotus purpuratus</name>
    <name type="common">Purple sea urchin</name>
    <dbReference type="NCBI Taxonomy" id="7668"/>
    <lineage>
        <taxon>Eukaryota</taxon>
        <taxon>Metazoa</taxon>
        <taxon>Echinodermata</taxon>
        <taxon>Eleutherozoa</taxon>
        <taxon>Echinozoa</taxon>
        <taxon>Echinoidea</taxon>
        <taxon>Euechinoidea</taxon>
        <taxon>Echinacea</taxon>
        <taxon>Camarodonta</taxon>
        <taxon>Echinidea</taxon>
        <taxon>Strongylocentrotidae</taxon>
        <taxon>Strongylocentrotus</taxon>
    </lineage>
</organism>
<evidence type="ECO:0000313" key="8">
    <source>
        <dbReference type="EnsemblMetazoa" id="XP_011666752"/>
    </source>
</evidence>
<feature type="compositionally biased region" description="Basic and acidic residues" evidence="6">
    <location>
        <begin position="861"/>
        <end position="870"/>
    </location>
</feature>
<dbReference type="InterPro" id="IPR030113">
    <property type="entry name" value="AFAP"/>
</dbReference>
<dbReference type="EnsemblMetazoa" id="XM_011668450">
    <property type="protein sequence ID" value="XP_011666752"/>
    <property type="gene ID" value="LOC584296"/>
</dbReference>
<name>A0A7M7HKC1_STRPU</name>
<keyword evidence="4 5" id="KW-0175">Coiled coil</keyword>
<feature type="region of interest" description="Disordered" evidence="6">
    <location>
        <begin position="600"/>
        <end position="633"/>
    </location>
</feature>
<dbReference type="PROSITE" id="PS50003">
    <property type="entry name" value="PH_DOMAIN"/>
    <property type="match status" value="1"/>
</dbReference>
<feature type="compositionally biased region" description="Acidic residues" evidence="6">
    <location>
        <begin position="300"/>
        <end position="313"/>
    </location>
</feature>
<keyword evidence="2" id="KW-0963">Cytoplasm</keyword>
<feature type="region of interest" description="Disordered" evidence="6">
    <location>
        <begin position="133"/>
        <end position="330"/>
    </location>
</feature>
<feature type="compositionally biased region" description="Basic and acidic residues" evidence="6">
    <location>
        <begin position="276"/>
        <end position="299"/>
    </location>
</feature>
<feature type="compositionally biased region" description="Acidic residues" evidence="6">
    <location>
        <begin position="400"/>
        <end position="411"/>
    </location>
</feature>
<evidence type="ECO:0000256" key="6">
    <source>
        <dbReference type="SAM" id="MobiDB-lite"/>
    </source>
</evidence>
<feature type="coiled-coil region" evidence="5">
    <location>
        <begin position="78"/>
        <end position="128"/>
    </location>
</feature>
<feature type="compositionally biased region" description="Polar residues" evidence="6">
    <location>
        <begin position="739"/>
        <end position="756"/>
    </location>
</feature>
<evidence type="ECO:0000256" key="2">
    <source>
        <dbReference type="ARBA" id="ARBA00022490"/>
    </source>
</evidence>
<feature type="compositionally biased region" description="Gly residues" evidence="6">
    <location>
        <begin position="153"/>
        <end position="175"/>
    </location>
</feature>
<feature type="region of interest" description="Disordered" evidence="6">
    <location>
        <begin position="344"/>
        <end position="482"/>
    </location>
</feature>
<feature type="domain" description="PH" evidence="7">
    <location>
        <begin position="498"/>
        <end position="596"/>
    </location>
</feature>
<dbReference type="PANTHER" id="PTHR14338">
    <property type="entry name" value="ACTIN FILAMENT-ASSOCIATED PROTEIN 1 FAMILY MEMBER"/>
    <property type="match status" value="1"/>
</dbReference>
<feature type="region of interest" description="Disordered" evidence="6">
    <location>
        <begin position="771"/>
        <end position="890"/>
    </location>
</feature>
<reference evidence="8" key="2">
    <citation type="submission" date="2021-01" db="UniProtKB">
        <authorList>
            <consortium name="EnsemblMetazoa"/>
        </authorList>
    </citation>
    <scope>IDENTIFICATION</scope>
</reference>
<feature type="region of interest" description="Disordered" evidence="6">
    <location>
        <begin position="739"/>
        <end position="758"/>
    </location>
</feature>
<reference evidence="9" key="1">
    <citation type="submission" date="2015-02" db="EMBL/GenBank/DDBJ databases">
        <title>Genome sequencing for Strongylocentrotus purpuratus.</title>
        <authorList>
            <person name="Murali S."/>
            <person name="Liu Y."/>
            <person name="Vee V."/>
            <person name="English A."/>
            <person name="Wang M."/>
            <person name="Skinner E."/>
            <person name="Han Y."/>
            <person name="Muzny D.M."/>
            <person name="Worley K.C."/>
            <person name="Gibbs R.A."/>
        </authorList>
    </citation>
    <scope>NUCLEOTIDE SEQUENCE</scope>
</reference>
<feature type="compositionally biased region" description="Basic residues" evidence="6">
    <location>
        <begin position="823"/>
        <end position="837"/>
    </location>
</feature>
<evidence type="ECO:0000256" key="4">
    <source>
        <dbReference type="ARBA" id="ARBA00023054"/>
    </source>
</evidence>
<feature type="compositionally biased region" description="Polar residues" evidence="6">
    <location>
        <begin position="348"/>
        <end position="367"/>
    </location>
</feature>
<dbReference type="AlphaFoldDB" id="A0A7M7HKC1"/>
<feature type="compositionally biased region" description="Basic and acidic residues" evidence="6">
    <location>
        <begin position="799"/>
        <end position="822"/>
    </location>
</feature>
<dbReference type="Gene3D" id="2.30.29.30">
    <property type="entry name" value="Pleckstrin-homology domain (PH domain)/Phosphotyrosine-binding domain (PTB)"/>
    <property type="match status" value="1"/>
</dbReference>
<feature type="compositionally biased region" description="Acidic residues" evidence="6">
    <location>
        <begin position="264"/>
        <end position="275"/>
    </location>
</feature>
<proteinExistence type="predicted"/>
<dbReference type="InterPro" id="IPR001849">
    <property type="entry name" value="PH_domain"/>
</dbReference>
<feature type="compositionally biased region" description="Basic and acidic residues" evidence="6">
    <location>
        <begin position="615"/>
        <end position="632"/>
    </location>
</feature>
<evidence type="ECO:0000256" key="5">
    <source>
        <dbReference type="SAM" id="Coils"/>
    </source>
</evidence>
<feature type="region of interest" description="Disordered" evidence="6">
    <location>
        <begin position="16"/>
        <end position="53"/>
    </location>
</feature>
<evidence type="ECO:0000259" key="7">
    <source>
        <dbReference type="PROSITE" id="PS50003"/>
    </source>
</evidence>
<accession>A0A7M7HKC1</accession>
<keyword evidence="9" id="KW-1185">Reference proteome</keyword>
<keyword evidence="3" id="KW-0677">Repeat</keyword>
<feature type="region of interest" description="Disordered" evidence="6">
    <location>
        <begin position="902"/>
        <end position="934"/>
    </location>
</feature>
<dbReference type="Pfam" id="PF00169">
    <property type="entry name" value="PH"/>
    <property type="match status" value="1"/>
</dbReference>
<dbReference type="RefSeq" id="XP_011666752.2">
    <property type="nucleotide sequence ID" value="XM_011668450.2"/>
</dbReference>
<dbReference type="GeneID" id="584296"/>
<protein>
    <recommendedName>
        <fullName evidence="7">PH domain-containing protein</fullName>
    </recommendedName>
</protein>
<feature type="compositionally biased region" description="Basic and acidic residues" evidence="6">
    <location>
        <begin position="902"/>
        <end position="923"/>
    </location>
</feature>
<evidence type="ECO:0000313" key="9">
    <source>
        <dbReference type="Proteomes" id="UP000007110"/>
    </source>
</evidence>
<feature type="compositionally biased region" description="Polar residues" evidence="6">
    <location>
        <begin position="979"/>
        <end position="990"/>
    </location>
</feature>
<feature type="region of interest" description="Disordered" evidence="6">
    <location>
        <begin position="959"/>
        <end position="1022"/>
    </location>
</feature>
<evidence type="ECO:0000256" key="3">
    <source>
        <dbReference type="ARBA" id="ARBA00022737"/>
    </source>
</evidence>
<feature type="compositionally biased region" description="Acidic residues" evidence="6">
    <location>
        <begin position="139"/>
        <end position="149"/>
    </location>
</feature>
<comment type="subcellular location">
    <subcellularLocation>
        <location evidence="1">Cytoplasm</location>
    </subcellularLocation>
</comment>
<feature type="compositionally biased region" description="Basic and acidic residues" evidence="6">
    <location>
        <begin position="1000"/>
        <end position="1016"/>
    </location>
</feature>
<sequence length="1022" mass="113814">MEGLLCLSKPAKEYAEFQLSPSENNNGDTGSDDAPPKASLSGKLSSTSMTSVGSMSAVSNEDLKDFLEQMKWHINNKLDNTRIEMVELRKKVNSIDEKLKLDNTRIEMVELRKKVNSIDEKLKIVLEEKEGLCDHGNQDDENGTLETENDQGGADGDGGGGGGSAGGNGKGGIRRGSGSLAKSIKGVFMNSNNNKMDKHSNGGGGNGSKPDKQTNGGPIAEEEEVEKRKTVTFGQDVVVKEFQRVFSGKKRSKKGQKLKMREEVVEEEDEEEEADAAERSALEDEKQNDIQKENRNAKDEDIDDFTDSEEETENKEASTSAKKAANHSATALANKAAIDLAKEREASWRNSKSVDGANEYQNTTISGQPPEDFYEVPVQDEPPALPSTASRPPIKRVIDENEDFYEDPDDQESGRGSMPPGSCSDEGSGNTFVFPQKGEKTNYNEDDFNSDSTDYEDVEDVDQDHHHQEKRKKPKVDKLDEFKNDHSNEEDIDLIDRLLMLNNFFSTIKSVGGKWEKRYCIAKDGQLFIYKSYKDKQSKAQRLPLMGYTVFLLGQQGKQDNVIKIDHHNLKPPVLLASDSAETSNKWVAVLKRYSTINHTIVPGGPQEDEEPEESPDKKKGTKFFSREKKDGTPQLTMDNDVLSGYVNICGAKFGETKIRRKWILLKDMVFSCSATKDDPKNFSFSIRGIDVEAADKKEVKMKGAFKLSKDGEVYLYIEALNMLDAGHLLKQLVSASMNATPKTNTGGRRASSGTDESGVVARLLASYEKASDQTDNAQNFKVKKDKEKEMISPTESAPGEKKETEKERKQREKKEKEEKKKEEKKKKEKKDKKKKKEKEEVAEVAPSTPTTPSTPPILKVSEKTDEMKKPSPGLQRKATAPVNKFKDSSMSHLLVKDKLMQDRKELETQKTELSTKRGDLRAKKMSSTDPVEKEKIQKEIDVIQKELSELSKKLVKLASEMEDATGNKKDTNNPPPENANSTSSDSSPLTRKPSVRAASPDRESVSKGTVSDRMKMFQQGK</sequence>